<evidence type="ECO:0000256" key="8">
    <source>
        <dbReference type="ARBA" id="ARBA00046288"/>
    </source>
</evidence>
<feature type="compositionally biased region" description="Basic and acidic residues" evidence="11">
    <location>
        <begin position="898"/>
        <end position="918"/>
    </location>
</feature>
<reference evidence="14 15" key="1">
    <citation type="submission" date="2023-03" db="EMBL/GenBank/DDBJ databases">
        <title>High recombination rates correlate with genetic variation in Cardiocondyla obscurior ants.</title>
        <authorList>
            <person name="Errbii M."/>
        </authorList>
    </citation>
    <scope>NUCLEOTIDE SEQUENCE [LARGE SCALE GENOMIC DNA]</scope>
    <source>
        <strain evidence="14">Alpha-2009</strain>
        <tissue evidence="14">Whole body</tissue>
    </source>
</reference>
<dbReference type="PANTHER" id="PTHR12953">
    <property type="entry name" value="MEMBRANE PROTEIN CH1 RELATED"/>
    <property type="match status" value="1"/>
</dbReference>
<feature type="region of interest" description="Disordered" evidence="11">
    <location>
        <begin position="1188"/>
        <end position="1226"/>
    </location>
</feature>
<keyword evidence="15" id="KW-1185">Reference proteome</keyword>
<feature type="region of interest" description="Disordered" evidence="11">
    <location>
        <begin position="327"/>
        <end position="349"/>
    </location>
</feature>
<proteinExistence type="inferred from homology"/>
<evidence type="ECO:0000313" key="15">
    <source>
        <dbReference type="Proteomes" id="UP001430953"/>
    </source>
</evidence>
<name>A0AAW2EXG8_9HYME</name>
<evidence type="ECO:0000256" key="1">
    <source>
        <dbReference type="ARBA" id="ARBA00004389"/>
    </source>
</evidence>
<evidence type="ECO:0000256" key="3">
    <source>
        <dbReference type="ARBA" id="ARBA00022729"/>
    </source>
</evidence>
<keyword evidence="6" id="KW-0472">Membrane</keyword>
<dbReference type="EMBL" id="JADYXP020000017">
    <property type="protein sequence ID" value="KAL0107164.1"/>
    <property type="molecule type" value="Genomic_DNA"/>
</dbReference>
<protein>
    <recommendedName>
        <fullName evidence="13">SUN domain-containing protein</fullName>
    </recommendedName>
</protein>
<evidence type="ECO:0000256" key="4">
    <source>
        <dbReference type="ARBA" id="ARBA00022824"/>
    </source>
</evidence>
<feature type="region of interest" description="Disordered" evidence="11">
    <location>
        <begin position="897"/>
        <end position="927"/>
    </location>
</feature>
<comment type="subunit">
    <text evidence="10">Interacts with EMP65.</text>
</comment>
<dbReference type="InterPro" id="IPR045120">
    <property type="entry name" value="Suco/Slp1-like"/>
</dbReference>
<keyword evidence="5" id="KW-1133">Transmembrane helix</keyword>
<keyword evidence="4" id="KW-0256">Endoplasmic reticulum</keyword>
<accession>A0AAW2EXG8</accession>
<dbReference type="Pfam" id="PF07738">
    <property type="entry name" value="Sad1_UNC"/>
    <property type="match status" value="1"/>
</dbReference>
<gene>
    <name evidence="14" type="ORF">PUN28_015586</name>
</gene>
<evidence type="ECO:0000256" key="9">
    <source>
        <dbReference type="ARBA" id="ARBA00061226"/>
    </source>
</evidence>
<feature type="chain" id="PRO_5043677133" description="SUN domain-containing protein" evidence="12">
    <location>
        <begin position="22"/>
        <end position="1410"/>
    </location>
</feature>
<dbReference type="InterPro" id="IPR012919">
    <property type="entry name" value="SUN_dom"/>
</dbReference>
<evidence type="ECO:0000256" key="6">
    <source>
        <dbReference type="ARBA" id="ARBA00023136"/>
    </source>
</evidence>
<evidence type="ECO:0000259" key="13">
    <source>
        <dbReference type="PROSITE" id="PS51469"/>
    </source>
</evidence>
<dbReference type="SUPFAM" id="SSF49785">
    <property type="entry name" value="Galactose-binding domain-like"/>
    <property type="match status" value="1"/>
</dbReference>
<dbReference type="InterPro" id="IPR008979">
    <property type="entry name" value="Galactose-bd-like_sf"/>
</dbReference>
<feature type="compositionally biased region" description="Low complexity" evidence="11">
    <location>
        <begin position="1349"/>
        <end position="1360"/>
    </location>
</feature>
<organism evidence="14 15">
    <name type="scientific">Cardiocondyla obscurior</name>
    <dbReference type="NCBI Taxonomy" id="286306"/>
    <lineage>
        <taxon>Eukaryota</taxon>
        <taxon>Metazoa</taxon>
        <taxon>Ecdysozoa</taxon>
        <taxon>Arthropoda</taxon>
        <taxon>Hexapoda</taxon>
        <taxon>Insecta</taxon>
        <taxon>Pterygota</taxon>
        <taxon>Neoptera</taxon>
        <taxon>Endopterygota</taxon>
        <taxon>Hymenoptera</taxon>
        <taxon>Apocrita</taxon>
        <taxon>Aculeata</taxon>
        <taxon>Formicoidea</taxon>
        <taxon>Formicidae</taxon>
        <taxon>Myrmicinae</taxon>
        <taxon>Cardiocondyla</taxon>
    </lineage>
</organism>
<feature type="compositionally biased region" description="Low complexity" evidence="11">
    <location>
        <begin position="1195"/>
        <end position="1204"/>
    </location>
</feature>
<evidence type="ECO:0000256" key="10">
    <source>
        <dbReference type="ARBA" id="ARBA00064635"/>
    </source>
</evidence>
<evidence type="ECO:0000256" key="12">
    <source>
        <dbReference type="SAM" id="SignalP"/>
    </source>
</evidence>
<evidence type="ECO:0000313" key="14">
    <source>
        <dbReference type="EMBL" id="KAL0107164.1"/>
    </source>
</evidence>
<evidence type="ECO:0000256" key="7">
    <source>
        <dbReference type="ARBA" id="ARBA00023180"/>
    </source>
</evidence>
<feature type="domain" description="SUN" evidence="13">
    <location>
        <begin position="324"/>
        <end position="494"/>
    </location>
</feature>
<sequence length="1410" mass="157050">MRPRVLCVYWALLLTSTVSSGLLFLIVASESAQTKDSFFHPEKNETYGAYSNITLNYEDHESFESSSILDAEEVGVLKTNQYNLYGQQEATVSASFETITSDNAEEKQDIDILAESLTQQPNLSQGISETGQAVVLTLVDTAAAGLQNLAEPKIDRDFSSRSSVKNSSLLDDNQARESEHRKEAVPTTQIPPPPIVDETTEQPNNTNALGDEEDVLLLKKIAAEEPSEVVMIVRAERKINTDDLELRVEEEKASQAQVPEELSSKVDDTFTTAPELNDTAARARLVGDGRDETAAVILNGLVTSGPTEPHEDIPSFSEWAQKRLEEAEKKKTHPNASVQTPGGPGRGVSGMKMRNKNYASPDCGAKIVAANPEANSAKNVLVSTRDEYMLNACTSRIWFVVELCEAIQAKKIELANFELFSSSPKDFSVYVSDRFPTKDWSLVGQFTAKDVKDVQSFALHPHFFGKFIKVELQSHYGSEHFCPVSLFRAYGTSEFEVLETETENGALEEKNTDEDDDEDSDEEELLDSEGGDSPSNLFGSARDAVLSVVKKAAEILVKSSGLTENNITQIQQSIDHGNILDNSYTRCTTPRYTILCGNCTDQKFASVFQLVSCKNQQLDGLLSIDLVNKTLRRGRLCNFHGVEIESFWQIKEEEKTKHDSITHFNLAEDFQASFLTYFFKPEYIIALCNVLATKERKVVMNTSYEIPVNKSKDTAPENILSTKNIDPNVEVTFPHETSSIVDPCILDSNPSACKPSASSKEIRQHPLPQDIGKKNENISIVTIETSASFPESLASQIKPTKTLSKEDLKKESSVPILEPSKEFTEETLQPQVLTTVPPASSPTPTSKIIEDLPIIGTPTETTLPVSNVPLVNVDSQETTDTTISDTESTDTVMQVKPNKTEVTEQDGKQAKDLSEQEARLSSQDPLSLDSLLSDLKELEVDTTNMQNGTSSSSPATQPTANVVPQKESVFLRLSNRIKILERNMSLSGQYLEELSRRYKKQVEEMQRSLERAVTAMGEESRKSEERDAKRAEEIAALREEIVILSKSVETLLYDRDSWRSRISSIVQHALLICLEVVVIILILSYCRRREDFEDEKFESDTRKNITRRKSAENFSSHVATKKMKKRRPSEIASHISGTYHELMIDDRLHETKKERKKKRKKDVAAGTRTVNNDTRQEVVRYKSVLNAIPGGTMLPSRRSSSIDSPHSKELQDTTGKRPESAPEAAVGWFDDQVERIERIVQPSTEKKAYETESGMSSEFGRQVDKFVKPNASLVTVDRPIKRSSSFFNTAERKSSKNGSFRAGNILKGAKLSSPSFMKTALSTRSKKKLFANSTEKWEWSQDSEHSNDRSSQSSSTDFRSLQAVSDRANGRAGNGLIEESDESRSSSTTPSSTKKEKKSTGLKKMVRKFF</sequence>
<keyword evidence="7" id="KW-0325">Glycoprotein</keyword>
<feature type="signal peptide" evidence="12">
    <location>
        <begin position="1"/>
        <end position="21"/>
    </location>
</feature>
<dbReference type="GO" id="GO:0005789">
    <property type="term" value="C:endoplasmic reticulum membrane"/>
    <property type="evidence" value="ECO:0007669"/>
    <property type="project" value="UniProtKB-SubCell"/>
</dbReference>
<evidence type="ECO:0000256" key="2">
    <source>
        <dbReference type="ARBA" id="ARBA00022692"/>
    </source>
</evidence>
<feature type="region of interest" description="Disordered" evidence="11">
    <location>
        <begin position="1336"/>
        <end position="1410"/>
    </location>
</feature>
<dbReference type="Proteomes" id="UP001430953">
    <property type="component" value="Unassembled WGS sequence"/>
</dbReference>
<evidence type="ECO:0000256" key="11">
    <source>
        <dbReference type="SAM" id="MobiDB-lite"/>
    </source>
</evidence>
<dbReference type="FunFam" id="2.60.120.260:FF:000099">
    <property type="entry name" value="Uncharacterized protein, isoform C"/>
    <property type="match status" value="1"/>
</dbReference>
<keyword evidence="2" id="KW-0812">Transmembrane</keyword>
<feature type="region of interest" description="Disordered" evidence="11">
    <location>
        <begin position="156"/>
        <end position="202"/>
    </location>
</feature>
<comment type="similarity">
    <text evidence="9">Belongs to the SLP1 family.</text>
</comment>
<keyword evidence="3 12" id="KW-0732">Signal</keyword>
<feature type="compositionally biased region" description="Basic and acidic residues" evidence="11">
    <location>
        <begin position="173"/>
        <end position="184"/>
    </location>
</feature>
<feature type="compositionally biased region" description="Acidic residues" evidence="11">
    <location>
        <begin position="511"/>
        <end position="530"/>
    </location>
</feature>
<feature type="compositionally biased region" description="Basic and acidic residues" evidence="11">
    <location>
        <begin position="1336"/>
        <end position="1348"/>
    </location>
</feature>
<dbReference type="GO" id="GO:0034975">
    <property type="term" value="P:protein folding in endoplasmic reticulum"/>
    <property type="evidence" value="ECO:0007669"/>
    <property type="project" value="TreeGrafter"/>
</dbReference>
<comment type="caution">
    <text evidence="14">The sequence shown here is derived from an EMBL/GenBank/DDBJ whole genome shotgun (WGS) entry which is preliminary data.</text>
</comment>
<dbReference type="PROSITE" id="PS51469">
    <property type="entry name" value="SUN"/>
    <property type="match status" value="1"/>
</dbReference>
<feature type="region of interest" description="Disordered" evidence="11">
    <location>
        <begin position="500"/>
        <end position="537"/>
    </location>
</feature>
<feature type="compositionally biased region" description="Basic and acidic residues" evidence="11">
    <location>
        <begin position="1205"/>
        <end position="1220"/>
    </location>
</feature>
<dbReference type="PANTHER" id="PTHR12953:SF0">
    <property type="entry name" value="SUN DOMAIN-CONTAINING OSSIFICATION FACTOR"/>
    <property type="match status" value="1"/>
</dbReference>
<evidence type="ECO:0000256" key="5">
    <source>
        <dbReference type="ARBA" id="ARBA00022989"/>
    </source>
</evidence>
<feature type="compositionally biased region" description="Basic residues" evidence="11">
    <location>
        <begin position="1395"/>
        <end position="1410"/>
    </location>
</feature>
<comment type="subcellular location">
    <subcellularLocation>
        <location evidence="8">Endomembrane system</location>
        <topology evidence="8">Single-pass type I membrane protein</topology>
    </subcellularLocation>
    <subcellularLocation>
        <location evidence="1">Endoplasmic reticulum membrane</location>
        <topology evidence="1">Single-pass membrane protein</topology>
    </subcellularLocation>
</comment>
<feature type="region of interest" description="Disordered" evidence="11">
    <location>
        <begin position="1151"/>
        <end position="1170"/>
    </location>
</feature>